<dbReference type="GO" id="GO:0003676">
    <property type="term" value="F:nucleic acid binding"/>
    <property type="evidence" value="ECO:0007669"/>
    <property type="project" value="InterPro"/>
</dbReference>
<dbReference type="InterPro" id="IPR012337">
    <property type="entry name" value="RNaseH-like_sf"/>
</dbReference>
<dbReference type="GO" id="GO:0004523">
    <property type="term" value="F:RNA-DNA hybrid ribonuclease activity"/>
    <property type="evidence" value="ECO:0007669"/>
    <property type="project" value="InterPro"/>
</dbReference>
<proteinExistence type="predicted"/>
<organism evidence="2">
    <name type="scientific">viral metagenome</name>
    <dbReference type="NCBI Taxonomy" id="1070528"/>
    <lineage>
        <taxon>unclassified sequences</taxon>
        <taxon>metagenomes</taxon>
        <taxon>organismal metagenomes</taxon>
    </lineage>
</organism>
<dbReference type="Gene3D" id="3.30.420.10">
    <property type="entry name" value="Ribonuclease H-like superfamily/Ribonuclease H"/>
    <property type="match status" value="1"/>
</dbReference>
<sequence length="163" mass="18275">MFSPVIKLPLATVLDKQNNKDNKSKYEEPIYKLYFDGCSKGNPGPGGAGAVLYKDDQEIWCDSVFVGKRVTNNHSEYTGLLIGLNYVVNHTQIKSLLVNGDSQLVIKQMRGEYKVNSANLLELHNTVKALANNLDKIEYDHVYRKDNKRADALSNEGLLKTVD</sequence>
<dbReference type="PANTHER" id="PTHR48475:SF1">
    <property type="entry name" value="RNASE H TYPE-1 DOMAIN-CONTAINING PROTEIN"/>
    <property type="match status" value="1"/>
</dbReference>
<dbReference type="CDD" id="cd09279">
    <property type="entry name" value="RNase_HI_like"/>
    <property type="match status" value="1"/>
</dbReference>
<dbReference type="InterPro" id="IPR002156">
    <property type="entry name" value="RNaseH_domain"/>
</dbReference>
<dbReference type="PROSITE" id="PS50879">
    <property type="entry name" value="RNASE_H_1"/>
    <property type="match status" value="1"/>
</dbReference>
<protein>
    <recommendedName>
        <fullName evidence="1">RNase H type-1 domain-containing protein</fullName>
    </recommendedName>
</protein>
<dbReference type="AlphaFoldDB" id="A0A6C0K019"/>
<reference evidence="2" key="1">
    <citation type="journal article" date="2020" name="Nature">
        <title>Giant virus diversity and host interactions through global metagenomics.</title>
        <authorList>
            <person name="Schulz F."/>
            <person name="Roux S."/>
            <person name="Paez-Espino D."/>
            <person name="Jungbluth S."/>
            <person name="Walsh D.A."/>
            <person name="Denef V.J."/>
            <person name="McMahon K.D."/>
            <person name="Konstantinidis K.T."/>
            <person name="Eloe-Fadrosh E.A."/>
            <person name="Kyrpides N.C."/>
            <person name="Woyke T."/>
        </authorList>
    </citation>
    <scope>NUCLEOTIDE SEQUENCE</scope>
    <source>
        <strain evidence="2">GVMAG-S-1101165-83</strain>
    </source>
</reference>
<dbReference type="InterPro" id="IPR036397">
    <property type="entry name" value="RNaseH_sf"/>
</dbReference>
<name>A0A6C0K019_9ZZZZ</name>
<dbReference type="SUPFAM" id="SSF53098">
    <property type="entry name" value="Ribonuclease H-like"/>
    <property type="match status" value="1"/>
</dbReference>
<dbReference type="PANTHER" id="PTHR48475">
    <property type="entry name" value="RIBONUCLEASE H"/>
    <property type="match status" value="1"/>
</dbReference>
<accession>A0A6C0K019</accession>
<evidence type="ECO:0000259" key="1">
    <source>
        <dbReference type="PROSITE" id="PS50879"/>
    </source>
</evidence>
<dbReference type="EMBL" id="MN740773">
    <property type="protein sequence ID" value="QHU10913.1"/>
    <property type="molecule type" value="Genomic_DNA"/>
</dbReference>
<evidence type="ECO:0000313" key="2">
    <source>
        <dbReference type="EMBL" id="QHU10913.1"/>
    </source>
</evidence>
<dbReference type="Pfam" id="PF13456">
    <property type="entry name" value="RVT_3"/>
    <property type="match status" value="1"/>
</dbReference>
<feature type="domain" description="RNase H type-1" evidence="1">
    <location>
        <begin position="27"/>
        <end position="159"/>
    </location>
</feature>